<organism evidence="3 4">
    <name type="scientific">Paenibacillus filicis</name>
    <dbReference type="NCBI Taxonomy" id="669464"/>
    <lineage>
        <taxon>Bacteria</taxon>
        <taxon>Bacillati</taxon>
        <taxon>Bacillota</taxon>
        <taxon>Bacilli</taxon>
        <taxon>Bacillales</taxon>
        <taxon>Paenibacillaceae</taxon>
        <taxon>Paenibacillus</taxon>
    </lineage>
</organism>
<evidence type="ECO:0000313" key="3">
    <source>
        <dbReference type="EMBL" id="MEK8132772.1"/>
    </source>
</evidence>
<dbReference type="EMBL" id="JBBPCC010000035">
    <property type="protein sequence ID" value="MEK8132772.1"/>
    <property type="molecule type" value="Genomic_DNA"/>
</dbReference>
<reference evidence="3 4" key="1">
    <citation type="submission" date="2024-04" db="EMBL/GenBank/DDBJ databases">
        <title>draft genome sequnece of Paenibacillus filicis.</title>
        <authorList>
            <person name="Kim D.-U."/>
        </authorList>
    </citation>
    <scope>NUCLEOTIDE SEQUENCE [LARGE SCALE GENOMIC DNA]</scope>
    <source>
        <strain evidence="3 4">KACC14197</strain>
    </source>
</reference>
<keyword evidence="2" id="KW-0812">Transmembrane</keyword>
<evidence type="ECO:0000256" key="1">
    <source>
        <dbReference type="SAM" id="MobiDB-lite"/>
    </source>
</evidence>
<dbReference type="Proteomes" id="UP001469365">
    <property type="component" value="Unassembled WGS sequence"/>
</dbReference>
<feature type="region of interest" description="Disordered" evidence="1">
    <location>
        <begin position="50"/>
        <end position="71"/>
    </location>
</feature>
<gene>
    <name evidence="3" type="ORF">WMW72_33320</name>
</gene>
<evidence type="ECO:0000256" key="2">
    <source>
        <dbReference type="SAM" id="Phobius"/>
    </source>
</evidence>
<sequence length="95" mass="10783">MRNRNNTIAYIIFGLIAIGVLASLLTNPTAFLVPLLVFGAIFLLYRFPPNTWNRQNRTPPPRGSSRFAKGKRKNATFRVIPGSKDKQQDDPPKYH</sequence>
<keyword evidence="2" id="KW-0472">Membrane</keyword>
<proteinExistence type="predicted"/>
<name>A0ABU9DV65_9BACL</name>
<evidence type="ECO:0000313" key="4">
    <source>
        <dbReference type="Proteomes" id="UP001469365"/>
    </source>
</evidence>
<protein>
    <submittedName>
        <fullName evidence="3">Uncharacterized protein</fullName>
    </submittedName>
</protein>
<keyword evidence="4" id="KW-1185">Reference proteome</keyword>
<feature type="transmembrane region" description="Helical" evidence="2">
    <location>
        <begin position="7"/>
        <end position="25"/>
    </location>
</feature>
<keyword evidence="2" id="KW-1133">Transmembrane helix</keyword>
<comment type="caution">
    <text evidence="3">The sequence shown here is derived from an EMBL/GenBank/DDBJ whole genome shotgun (WGS) entry which is preliminary data.</text>
</comment>
<dbReference type="RefSeq" id="WP_341419894.1">
    <property type="nucleotide sequence ID" value="NZ_JBBPCC010000035.1"/>
</dbReference>
<feature type="transmembrane region" description="Helical" evidence="2">
    <location>
        <begin position="31"/>
        <end position="47"/>
    </location>
</feature>
<accession>A0ABU9DV65</accession>